<proteinExistence type="predicted"/>
<accession>A0ABR7IUT6</accession>
<reference evidence="2 3" key="1">
    <citation type="submission" date="2020-08" db="EMBL/GenBank/DDBJ databases">
        <title>Description of novel Flavobacterium F-408 isolate.</title>
        <authorList>
            <person name="Saticioglu I.B."/>
            <person name="Duman M."/>
            <person name="Altun S."/>
        </authorList>
    </citation>
    <scope>NUCLEOTIDE SEQUENCE [LARGE SCALE GENOMIC DNA]</scope>
    <source>
        <strain evidence="2 3">F-408</strain>
    </source>
</reference>
<evidence type="ECO:0000256" key="1">
    <source>
        <dbReference type="SAM" id="Phobius"/>
    </source>
</evidence>
<dbReference type="EMBL" id="JACRUN010000001">
    <property type="protein sequence ID" value="MBC5833544.1"/>
    <property type="molecule type" value="Genomic_DNA"/>
</dbReference>
<dbReference type="RefSeq" id="WP_166124793.1">
    <property type="nucleotide sequence ID" value="NZ_JAANOQ010000001.1"/>
</dbReference>
<dbReference type="Proteomes" id="UP000605990">
    <property type="component" value="Unassembled WGS sequence"/>
</dbReference>
<evidence type="ECO:0000313" key="3">
    <source>
        <dbReference type="Proteomes" id="UP000605990"/>
    </source>
</evidence>
<sequence>MDFFGVFCLAVLVFMVIFANILFRRKLSIKKIKDKKIKIYYLIISIISLPIALVIVYNFQLAIEDFFNIKLLNINDIRIIIRMYILTSIVIIYAFLHFFIDKLFLKKIIKKSKIEEYNEIGKLIDY</sequence>
<evidence type="ECO:0000313" key="2">
    <source>
        <dbReference type="EMBL" id="MBC5833544.1"/>
    </source>
</evidence>
<gene>
    <name evidence="2" type="ORF">H8R27_01475</name>
</gene>
<protein>
    <submittedName>
        <fullName evidence="2">Uncharacterized protein</fullName>
    </submittedName>
</protein>
<keyword evidence="1" id="KW-0472">Membrane</keyword>
<feature type="transmembrane region" description="Helical" evidence="1">
    <location>
        <begin position="6"/>
        <end position="23"/>
    </location>
</feature>
<keyword evidence="1" id="KW-1133">Transmembrane helix</keyword>
<comment type="caution">
    <text evidence="2">The sequence shown here is derived from an EMBL/GenBank/DDBJ whole genome shotgun (WGS) entry which is preliminary data.</text>
</comment>
<organism evidence="2 3">
    <name type="scientific">Flavobacterium bernardetii</name>
    <dbReference type="NCBI Taxonomy" id="2813823"/>
    <lineage>
        <taxon>Bacteria</taxon>
        <taxon>Pseudomonadati</taxon>
        <taxon>Bacteroidota</taxon>
        <taxon>Flavobacteriia</taxon>
        <taxon>Flavobacteriales</taxon>
        <taxon>Flavobacteriaceae</taxon>
        <taxon>Flavobacterium</taxon>
    </lineage>
</organism>
<feature type="transmembrane region" description="Helical" evidence="1">
    <location>
        <begin position="79"/>
        <end position="100"/>
    </location>
</feature>
<name>A0ABR7IUT6_9FLAO</name>
<keyword evidence="1" id="KW-0812">Transmembrane</keyword>
<keyword evidence="3" id="KW-1185">Reference proteome</keyword>
<feature type="transmembrane region" description="Helical" evidence="1">
    <location>
        <begin position="39"/>
        <end position="59"/>
    </location>
</feature>